<dbReference type="InterPro" id="IPR001296">
    <property type="entry name" value="Glyco_trans_1"/>
</dbReference>
<dbReference type="PANTHER" id="PTHR46401:SF2">
    <property type="entry name" value="GLYCOSYLTRANSFERASE WBBK-RELATED"/>
    <property type="match status" value="1"/>
</dbReference>
<evidence type="ECO:0000313" key="3">
    <source>
        <dbReference type="EMBL" id="HED30991.1"/>
    </source>
</evidence>
<evidence type="ECO:0000256" key="1">
    <source>
        <dbReference type="ARBA" id="ARBA00022679"/>
    </source>
</evidence>
<dbReference type="GO" id="GO:0016757">
    <property type="term" value="F:glycosyltransferase activity"/>
    <property type="evidence" value="ECO:0007669"/>
    <property type="project" value="InterPro"/>
</dbReference>
<organism evidence="3">
    <name type="scientific">Prosthecochloris aestuarii</name>
    <dbReference type="NCBI Taxonomy" id="1102"/>
    <lineage>
        <taxon>Bacteria</taxon>
        <taxon>Pseudomonadati</taxon>
        <taxon>Chlorobiota</taxon>
        <taxon>Chlorobiia</taxon>
        <taxon>Chlorobiales</taxon>
        <taxon>Chlorobiaceae</taxon>
        <taxon>Prosthecochloris</taxon>
    </lineage>
</organism>
<name>A0A831SQD2_PROAE</name>
<dbReference type="Pfam" id="PF00534">
    <property type="entry name" value="Glycos_transf_1"/>
    <property type="match status" value="1"/>
</dbReference>
<accession>A0A831SQD2</accession>
<dbReference type="FunFam" id="3.40.50.2000:FF:000119">
    <property type="entry name" value="Glycosyl transferase group 1"/>
    <property type="match status" value="1"/>
</dbReference>
<dbReference type="CDD" id="cd03809">
    <property type="entry name" value="GT4_MtfB-like"/>
    <property type="match status" value="1"/>
</dbReference>
<proteinExistence type="predicted"/>
<sequence>MQVMYDGYTFSGFSGNQTYTTELIRFLTEKYPHHTYRLLTKWGRKNTGKVFDELNPSIQASGILPPPLLLGKAFRTPVKALGNMLIRKAAGSADLYHATNPNHFPSGLRNGVVTLHDLIPLYDKPWTQDSSKQFYRNHIRSILNQARIIFTVSDHTASDALKYFPETEGRLITTPLAASLLFTPRPHDRELRKRYNAGDHAKPYMLYVGEIQPRKNIHGLLSAYDNLPARQRSSVDLLIIGSVRTSYNKQYFEHALDRLGSRNGIYHLQNIPPDDLACFYSNAMLFIFPSFYEGFGLPVIEAMSCGCPVVTSSTTSLAEVADDAAITVMPGEQEQLEQAISDMIDHEEWQSTYRQRGLQRAQSFSWTRTAELTMNGYNLALDT</sequence>
<comment type="caution">
    <text evidence="3">The sequence shown here is derived from an EMBL/GenBank/DDBJ whole genome shotgun (WGS) entry which is preliminary data.</text>
</comment>
<gene>
    <name evidence="3" type="ORF">ENN50_04770</name>
</gene>
<dbReference type="GO" id="GO:0009103">
    <property type="term" value="P:lipopolysaccharide biosynthetic process"/>
    <property type="evidence" value="ECO:0007669"/>
    <property type="project" value="TreeGrafter"/>
</dbReference>
<dbReference type="Proteomes" id="UP000886335">
    <property type="component" value="Unassembled WGS sequence"/>
</dbReference>
<dbReference type="SUPFAM" id="SSF53756">
    <property type="entry name" value="UDP-Glycosyltransferase/glycogen phosphorylase"/>
    <property type="match status" value="1"/>
</dbReference>
<dbReference type="AlphaFoldDB" id="A0A831SQD2"/>
<keyword evidence="1" id="KW-0808">Transferase</keyword>
<feature type="domain" description="Glycosyl transferase family 1" evidence="2">
    <location>
        <begin position="196"/>
        <end position="357"/>
    </location>
</feature>
<dbReference type="Gene3D" id="3.40.50.2000">
    <property type="entry name" value="Glycogen Phosphorylase B"/>
    <property type="match status" value="2"/>
</dbReference>
<protein>
    <submittedName>
        <fullName evidence="3">Glycosyltransferase family 1 protein</fullName>
    </submittedName>
</protein>
<dbReference type="EMBL" id="DSBW01000109">
    <property type="protein sequence ID" value="HED30991.1"/>
    <property type="molecule type" value="Genomic_DNA"/>
</dbReference>
<reference evidence="3" key="1">
    <citation type="journal article" date="2020" name="mSystems">
        <title>Genome- and Community-Level Interaction Insights into Carbon Utilization and Element Cycling Functions of Hydrothermarchaeota in Hydrothermal Sediment.</title>
        <authorList>
            <person name="Zhou Z."/>
            <person name="Liu Y."/>
            <person name="Xu W."/>
            <person name="Pan J."/>
            <person name="Luo Z.H."/>
            <person name="Li M."/>
        </authorList>
    </citation>
    <scope>NUCLEOTIDE SEQUENCE [LARGE SCALE GENOMIC DNA]</scope>
    <source>
        <strain evidence="3">SpSt-1181</strain>
    </source>
</reference>
<evidence type="ECO:0000259" key="2">
    <source>
        <dbReference type="Pfam" id="PF00534"/>
    </source>
</evidence>
<dbReference type="PANTHER" id="PTHR46401">
    <property type="entry name" value="GLYCOSYLTRANSFERASE WBBK-RELATED"/>
    <property type="match status" value="1"/>
</dbReference>